<keyword evidence="3" id="KW-0479">Metal-binding</keyword>
<evidence type="ECO:0000256" key="2">
    <source>
        <dbReference type="ARBA" id="ARBA00005896"/>
    </source>
</evidence>
<dbReference type="PANTHER" id="PTHR30468">
    <property type="entry name" value="ALPHA-KETOGLUTARATE-DEPENDENT SULFONATE DIOXYGENASE"/>
    <property type="match status" value="1"/>
</dbReference>
<comment type="cofactor">
    <cofactor evidence="1">
        <name>Fe(2+)</name>
        <dbReference type="ChEBI" id="CHEBI:29033"/>
    </cofactor>
</comment>
<dbReference type="InterPro" id="IPR051323">
    <property type="entry name" value="AtsK-like"/>
</dbReference>
<evidence type="ECO:0000256" key="6">
    <source>
        <dbReference type="ARBA" id="ARBA00023004"/>
    </source>
</evidence>
<dbReference type="EMBL" id="BAAAQK010000001">
    <property type="protein sequence ID" value="GAA1828754.1"/>
    <property type="molecule type" value="Genomic_DNA"/>
</dbReference>
<feature type="domain" description="TauD/TfdA-like" evidence="7">
    <location>
        <begin position="8"/>
        <end position="271"/>
    </location>
</feature>
<dbReference type="RefSeq" id="WP_344411689.1">
    <property type="nucleotide sequence ID" value="NZ_BAAAQK010000001.1"/>
</dbReference>
<organism evidence="8 9">
    <name type="scientific">Pseudonocardia ailaonensis</name>
    <dbReference type="NCBI Taxonomy" id="367279"/>
    <lineage>
        <taxon>Bacteria</taxon>
        <taxon>Bacillati</taxon>
        <taxon>Actinomycetota</taxon>
        <taxon>Actinomycetes</taxon>
        <taxon>Pseudonocardiales</taxon>
        <taxon>Pseudonocardiaceae</taxon>
        <taxon>Pseudonocardia</taxon>
    </lineage>
</organism>
<keyword evidence="4 8" id="KW-0223">Dioxygenase</keyword>
<proteinExistence type="inferred from homology"/>
<keyword evidence="6" id="KW-0408">Iron</keyword>
<dbReference type="Proteomes" id="UP001500449">
    <property type="component" value="Unassembled WGS sequence"/>
</dbReference>
<accession>A0ABN2MIZ3</accession>
<protein>
    <submittedName>
        <fullName evidence="8">TauD/TfdA family dioxygenase</fullName>
    </submittedName>
</protein>
<dbReference type="GO" id="GO:0051213">
    <property type="term" value="F:dioxygenase activity"/>
    <property type="evidence" value="ECO:0007669"/>
    <property type="project" value="UniProtKB-KW"/>
</dbReference>
<dbReference type="InterPro" id="IPR003819">
    <property type="entry name" value="TauD/TfdA-like"/>
</dbReference>
<keyword evidence="9" id="KW-1185">Reference proteome</keyword>
<evidence type="ECO:0000256" key="1">
    <source>
        <dbReference type="ARBA" id="ARBA00001954"/>
    </source>
</evidence>
<evidence type="ECO:0000256" key="5">
    <source>
        <dbReference type="ARBA" id="ARBA00023002"/>
    </source>
</evidence>
<gene>
    <name evidence="8" type="ORF">GCM10009836_03160</name>
</gene>
<evidence type="ECO:0000313" key="8">
    <source>
        <dbReference type="EMBL" id="GAA1828754.1"/>
    </source>
</evidence>
<reference evidence="8 9" key="1">
    <citation type="journal article" date="2019" name="Int. J. Syst. Evol. Microbiol.">
        <title>The Global Catalogue of Microorganisms (GCM) 10K type strain sequencing project: providing services to taxonomists for standard genome sequencing and annotation.</title>
        <authorList>
            <consortium name="The Broad Institute Genomics Platform"/>
            <consortium name="The Broad Institute Genome Sequencing Center for Infectious Disease"/>
            <person name="Wu L."/>
            <person name="Ma J."/>
        </authorList>
    </citation>
    <scope>NUCLEOTIDE SEQUENCE [LARGE SCALE GENOMIC DNA]</scope>
    <source>
        <strain evidence="8 9">JCM 16009</strain>
    </source>
</reference>
<comment type="similarity">
    <text evidence="2">Belongs to the TfdA dioxygenase family.</text>
</comment>
<evidence type="ECO:0000256" key="4">
    <source>
        <dbReference type="ARBA" id="ARBA00022964"/>
    </source>
</evidence>
<dbReference type="Pfam" id="PF02668">
    <property type="entry name" value="TauD"/>
    <property type="match status" value="1"/>
</dbReference>
<comment type="caution">
    <text evidence="8">The sequence shown here is derived from an EMBL/GenBank/DDBJ whole genome shotgun (WGS) entry which is preliminary data.</text>
</comment>
<name>A0ABN2MIZ3_9PSEU</name>
<evidence type="ECO:0000259" key="7">
    <source>
        <dbReference type="Pfam" id="PF02668"/>
    </source>
</evidence>
<dbReference type="PANTHER" id="PTHR30468:SF5">
    <property type="entry name" value="ALPHA-KETOGLUTARATE-DEPENDENT SULFATE ESTER DIOXYGENASE"/>
    <property type="match status" value="1"/>
</dbReference>
<sequence length="308" mass="34152">MTTFVPDVQKVAGRIGAEITGVDLAADLDDATVAVIRGAILEHKVVFLRGQHALDDAAHERFTARLGPLTGHPVAEFVDGADYVLEIDSERGQRANLWHTDVTFTDAPPAFSVLRAITIPPYGGDTQWANTVTAYQSLGPVLQRLADELWAAHTNAFDYTDQIEDDSEAVQQNKERTRRTEFVTEHPVVHVHPETGERALALGAFVNGIRSVKRADSARLFELFQSHITRAENTVRWRWAPGDVAIWDNRATQHYALYDYEGLHRAVRRVTVEGRPLVSVAGETSRTVTGFSWHEARSRARNGAPATV</sequence>
<evidence type="ECO:0000313" key="9">
    <source>
        <dbReference type="Proteomes" id="UP001500449"/>
    </source>
</evidence>
<keyword evidence="5" id="KW-0560">Oxidoreductase</keyword>
<dbReference type="SUPFAM" id="SSF51197">
    <property type="entry name" value="Clavaminate synthase-like"/>
    <property type="match status" value="1"/>
</dbReference>
<dbReference type="Gene3D" id="3.60.130.10">
    <property type="entry name" value="Clavaminate synthase-like"/>
    <property type="match status" value="1"/>
</dbReference>
<dbReference type="InterPro" id="IPR042098">
    <property type="entry name" value="TauD-like_sf"/>
</dbReference>
<evidence type="ECO:0000256" key="3">
    <source>
        <dbReference type="ARBA" id="ARBA00022723"/>
    </source>
</evidence>